<evidence type="ECO:0000313" key="2">
    <source>
        <dbReference type="EMBL" id="MFF0499777.1"/>
    </source>
</evidence>
<dbReference type="InterPro" id="IPR000073">
    <property type="entry name" value="AB_hydrolase_1"/>
</dbReference>
<dbReference type="RefSeq" id="WP_387398509.1">
    <property type="nucleotide sequence ID" value="NZ_JBIAMT010000005.1"/>
</dbReference>
<accession>A0ABW6P9H4</accession>
<keyword evidence="3" id="KW-1185">Reference proteome</keyword>
<dbReference type="InterPro" id="IPR029058">
    <property type="entry name" value="AB_hydrolase_fold"/>
</dbReference>
<reference evidence="2 3" key="1">
    <citation type="submission" date="2024-10" db="EMBL/GenBank/DDBJ databases">
        <title>The Natural Products Discovery Center: Release of the First 8490 Sequenced Strains for Exploring Actinobacteria Biosynthetic Diversity.</title>
        <authorList>
            <person name="Kalkreuter E."/>
            <person name="Kautsar S.A."/>
            <person name="Yang D."/>
            <person name="Bader C.D."/>
            <person name="Teijaro C.N."/>
            <person name="Fluegel L."/>
            <person name="Davis C.M."/>
            <person name="Simpson J.R."/>
            <person name="Lauterbach L."/>
            <person name="Steele A.D."/>
            <person name="Gui C."/>
            <person name="Meng S."/>
            <person name="Li G."/>
            <person name="Viehrig K."/>
            <person name="Ye F."/>
            <person name="Su P."/>
            <person name="Kiefer A.F."/>
            <person name="Nichols A."/>
            <person name="Cepeda A.J."/>
            <person name="Yan W."/>
            <person name="Fan B."/>
            <person name="Jiang Y."/>
            <person name="Adhikari A."/>
            <person name="Zheng C.-J."/>
            <person name="Schuster L."/>
            <person name="Cowan T.M."/>
            <person name="Smanski M.J."/>
            <person name="Chevrette M.G."/>
            <person name="De Carvalho L.P.S."/>
            <person name="Shen B."/>
        </authorList>
    </citation>
    <scope>NUCLEOTIDE SEQUENCE [LARGE SCALE GENOMIC DNA]</scope>
    <source>
        <strain evidence="2 3">NPDC004119</strain>
    </source>
</reference>
<feature type="domain" description="AB hydrolase-1" evidence="1">
    <location>
        <begin position="2"/>
        <end position="234"/>
    </location>
</feature>
<comment type="caution">
    <text evidence="2">The sequence shown here is derived from an EMBL/GenBank/DDBJ whole genome shotgun (WGS) entry which is preliminary data.</text>
</comment>
<keyword evidence="2" id="KW-0378">Hydrolase</keyword>
<dbReference type="EMBL" id="JBIAMT010000005">
    <property type="protein sequence ID" value="MFF0499777.1"/>
    <property type="molecule type" value="Genomic_DNA"/>
</dbReference>
<dbReference type="Pfam" id="PF12697">
    <property type="entry name" value="Abhydrolase_6"/>
    <property type="match status" value="1"/>
</dbReference>
<sequence length="257" mass="27790">MVCFPGGRFTRDYWDLQVSPEAPDDYSFARFAAARGVGVVTIDHLGTGHSSRPDPEPTAEQVRDANAAATAVFLEQTGLRDLPTTGVGHSMGAALLLHQQSTYRSFDRLAVLGYPSGHLTMWRPDGTRWRLTATNAVHQQRDVHYTNLGPDLPAPVRAAVRAAATVVPGPVAEWVSRPGVVAAAAATVEVPVLLGFGDRDVTADPALEPRAYPRAAELRLVVIDGSFHCHNLAPTRRRLWAAVTRWAAADEVESTTR</sequence>
<evidence type="ECO:0000259" key="1">
    <source>
        <dbReference type="Pfam" id="PF12697"/>
    </source>
</evidence>
<dbReference type="GO" id="GO:0016787">
    <property type="term" value="F:hydrolase activity"/>
    <property type="evidence" value="ECO:0007669"/>
    <property type="project" value="UniProtKB-KW"/>
</dbReference>
<gene>
    <name evidence="2" type="ORF">ACFYU5_25490</name>
</gene>
<dbReference type="SUPFAM" id="SSF53474">
    <property type="entry name" value="alpha/beta-Hydrolases"/>
    <property type="match status" value="1"/>
</dbReference>
<evidence type="ECO:0000313" key="3">
    <source>
        <dbReference type="Proteomes" id="UP001601442"/>
    </source>
</evidence>
<dbReference type="Proteomes" id="UP001601442">
    <property type="component" value="Unassembled WGS sequence"/>
</dbReference>
<proteinExistence type="predicted"/>
<protein>
    <submittedName>
        <fullName evidence="2">Alpha/beta fold hydrolase</fullName>
    </submittedName>
</protein>
<organism evidence="2 3">
    <name type="scientific">Nocardia aobensis</name>
    <dbReference type="NCBI Taxonomy" id="257277"/>
    <lineage>
        <taxon>Bacteria</taxon>
        <taxon>Bacillati</taxon>
        <taxon>Actinomycetota</taxon>
        <taxon>Actinomycetes</taxon>
        <taxon>Mycobacteriales</taxon>
        <taxon>Nocardiaceae</taxon>
        <taxon>Nocardia</taxon>
    </lineage>
</organism>
<dbReference type="Gene3D" id="3.40.50.1820">
    <property type="entry name" value="alpha/beta hydrolase"/>
    <property type="match status" value="1"/>
</dbReference>
<name>A0ABW6P9H4_9NOCA</name>